<dbReference type="PANTHER" id="PTHR43777">
    <property type="entry name" value="MOLYBDENUM COFACTOR CYTIDYLYLTRANSFERASE"/>
    <property type="match status" value="1"/>
</dbReference>
<dbReference type="RefSeq" id="WP_186743015.1">
    <property type="nucleotide sequence ID" value="NZ_CP060394.1"/>
</dbReference>
<dbReference type="CDD" id="cd04182">
    <property type="entry name" value="GT_2_like_f"/>
    <property type="match status" value="1"/>
</dbReference>
<dbReference type="GO" id="GO:0016779">
    <property type="term" value="F:nucleotidyltransferase activity"/>
    <property type="evidence" value="ECO:0007669"/>
    <property type="project" value="UniProtKB-ARBA"/>
</dbReference>
<proteinExistence type="predicted"/>
<dbReference type="KEGG" id="adin:H7849_24125"/>
<dbReference type="InterPro" id="IPR029044">
    <property type="entry name" value="Nucleotide-diphossugar_trans"/>
</dbReference>
<sequence>MSDCEQKARCAAIVLAAGASTRLGQPKQLLRLDGESLLRRTVRLAFEAGCSPVFAVLGFNAQRMQQELLVSGAKVVVNPNWRSGMGSSLRCGISALMAEDPVPPKTMLLVCDQARLSGESLSELIRVNAQGRSLITASRYASRLGVPAIFDKQLYADLLKVEGDQGARSVIQRYLDQTTTVEFHDGIIDIDTPDDLIDLGVNS</sequence>
<protein>
    <submittedName>
        <fullName evidence="2">Nucleotidyltransferase family protein</fullName>
    </submittedName>
</protein>
<dbReference type="EMBL" id="CP060394">
    <property type="protein sequence ID" value="QNI32058.1"/>
    <property type="molecule type" value="Genomic_DNA"/>
</dbReference>
<evidence type="ECO:0000313" key="3">
    <source>
        <dbReference type="Proteomes" id="UP000515312"/>
    </source>
</evidence>
<accession>A0A7G8BHN8</accession>
<name>A0A7G8BHN8_9BACT</name>
<dbReference type="PANTHER" id="PTHR43777:SF1">
    <property type="entry name" value="MOLYBDENUM COFACTOR CYTIDYLYLTRANSFERASE"/>
    <property type="match status" value="1"/>
</dbReference>
<evidence type="ECO:0000313" key="2">
    <source>
        <dbReference type="EMBL" id="QNI32058.1"/>
    </source>
</evidence>
<dbReference type="Pfam" id="PF12804">
    <property type="entry name" value="NTP_transf_3"/>
    <property type="match status" value="1"/>
</dbReference>
<dbReference type="SUPFAM" id="SSF53448">
    <property type="entry name" value="Nucleotide-diphospho-sugar transferases"/>
    <property type="match status" value="1"/>
</dbReference>
<organism evidence="2 3">
    <name type="scientific">Alloacidobacterium dinghuense</name>
    <dbReference type="NCBI Taxonomy" id="2763107"/>
    <lineage>
        <taxon>Bacteria</taxon>
        <taxon>Pseudomonadati</taxon>
        <taxon>Acidobacteriota</taxon>
        <taxon>Terriglobia</taxon>
        <taxon>Terriglobales</taxon>
        <taxon>Acidobacteriaceae</taxon>
        <taxon>Alloacidobacterium</taxon>
    </lineage>
</organism>
<keyword evidence="3" id="KW-1185">Reference proteome</keyword>
<dbReference type="AlphaFoldDB" id="A0A7G8BHN8"/>
<dbReference type="Proteomes" id="UP000515312">
    <property type="component" value="Chromosome"/>
</dbReference>
<dbReference type="Gene3D" id="3.90.550.10">
    <property type="entry name" value="Spore Coat Polysaccharide Biosynthesis Protein SpsA, Chain A"/>
    <property type="match status" value="1"/>
</dbReference>
<gene>
    <name evidence="2" type="ORF">H7849_24125</name>
</gene>
<reference evidence="2 3" key="1">
    <citation type="submission" date="2020-08" db="EMBL/GenBank/DDBJ databases">
        <title>Edaphobacter telluris sp. nov. and Acidobacterium dinghuensis sp. nov., two acidobacteria isolated from forest soil.</title>
        <authorList>
            <person name="Fu J."/>
            <person name="Qiu L."/>
        </authorList>
    </citation>
    <scope>NUCLEOTIDE SEQUENCE [LARGE SCALE GENOMIC DNA]</scope>
    <source>
        <strain evidence="2">4Y35</strain>
    </source>
</reference>
<keyword evidence="2" id="KW-0808">Transferase</keyword>
<dbReference type="InterPro" id="IPR025877">
    <property type="entry name" value="MobA-like_NTP_Trfase"/>
</dbReference>
<feature type="domain" description="MobA-like NTP transferase" evidence="1">
    <location>
        <begin position="12"/>
        <end position="174"/>
    </location>
</feature>
<evidence type="ECO:0000259" key="1">
    <source>
        <dbReference type="Pfam" id="PF12804"/>
    </source>
</evidence>